<dbReference type="RefSeq" id="WP_079546093.1">
    <property type="nucleotide sequence ID" value="NZ_CP117826.1"/>
</dbReference>
<protein>
    <submittedName>
        <fullName evidence="2">NifB/NifX family molybdenum-iron cluster-binding protein</fullName>
    </submittedName>
</protein>
<name>A0AAU8A6K7_9FIRM</name>
<evidence type="ECO:0000259" key="1">
    <source>
        <dbReference type="Pfam" id="PF02579"/>
    </source>
</evidence>
<dbReference type="InterPro" id="IPR033913">
    <property type="entry name" value="MTH1175_dom"/>
</dbReference>
<sequence length="116" mass="12242">MKIAVASEGAYVSGHFGHCSDFNIFTAEDGKITEEERLVSPGHDHNLIEFLNDRGVNVIISGGMGAGAREKFDAKGIRIITGAEGLAKDAALGCLDGSLVSDDTVCCRHEHAGECH</sequence>
<dbReference type="SUPFAM" id="SSF53146">
    <property type="entry name" value="Nitrogenase accessory factor-like"/>
    <property type="match status" value="1"/>
</dbReference>
<dbReference type="PANTHER" id="PTHR42983">
    <property type="entry name" value="DINITROGENASE IRON-MOLYBDENUM COFACTOR PROTEIN-RELATED"/>
    <property type="match status" value="1"/>
</dbReference>
<reference evidence="2" key="1">
    <citation type="submission" date="2023-02" db="EMBL/GenBank/DDBJ databases">
        <title>Gut commensal Christensenella minuta modulates host metabolism via a new class of secondary bile acids.</title>
        <authorList>
            <person name="Liu C."/>
        </authorList>
    </citation>
    <scope>NUCLEOTIDE SEQUENCE</scope>
    <source>
        <strain evidence="2">CA70</strain>
    </source>
</reference>
<dbReference type="InterPro" id="IPR036105">
    <property type="entry name" value="DiNase_FeMo-co_biosyn_sf"/>
</dbReference>
<feature type="domain" description="Dinitrogenase iron-molybdenum cofactor biosynthesis" evidence="1">
    <location>
        <begin position="9"/>
        <end position="90"/>
    </location>
</feature>
<dbReference type="EMBL" id="CP117826">
    <property type="protein sequence ID" value="XCC61809.1"/>
    <property type="molecule type" value="Genomic_DNA"/>
</dbReference>
<dbReference type="Gene3D" id="3.30.420.130">
    <property type="entry name" value="Dinitrogenase iron-molybdenum cofactor biosynthesis domain"/>
    <property type="match status" value="1"/>
</dbReference>
<gene>
    <name evidence="2" type="ORF">PUP29_09755</name>
</gene>
<dbReference type="AlphaFoldDB" id="A0AAU8A6K7"/>
<dbReference type="PANTHER" id="PTHR42983:SF1">
    <property type="entry name" value="IRON-MOLYBDENUM PROTEIN"/>
    <property type="match status" value="1"/>
</dbReference>
<dbReference type="Pfam" id="PF02579">
    <property type="entry name" value="Nitro_FeMo-Co"/>
    <property type="match status" value="1"/>
</dbReference>
<dbReference type="CDD" id="cd00851">
    <property type="entry name" value="MTH1175"/>
    <property type="match status" value="1"/>
</dbReference>
<accession>A0AAU8A6K7</accession>
<proteinExistence type="predicted"/>
<dbReference type="InterPro" id="IPR003731">
    <property type="entry name" value="Di-Nase_FeMo-co_biosynth"/>
</dbReference>
<organism evidence="2">
    <name type="scientific">Christensenella massiliensis</name>
    <dbReference type="NCBI Taxonomy" id="1805714"/>
    <lineage>
        <taxon>Bacteria</taxon>
        <taxon>Bacillati</taxon>
        <taxon>Bacillota</taxon>
        <taxon>Clostridia</taxon>
        <taxon>Christensenellales</taxon>
        <taxon>Christensenellaceae</taxon>
        <taxon>Christensenella</taxon>
    </lineage>
</organism>
<evidence type="ECO:0000313" key="2">
    <source>
        <dbReference type="EMBL" id="XCC61809.1"/>
    </source>
</evidence>